<dbReference type="InterPro" id="IPR000223">
    <property type="entry name" value="Pept_S26A_signal_pept_1"/>
</dbReference>
<gene>
    <name evidence="5" type="ORF">L2A60_11845</name>
</gene>
<evidence type="ECO:0000259" key="4">
    <source>
        <dbReference type="Pfam" id="PF10502"/>
    </source>
</evidence>
<feature type="domain" description="Peptidase S26" evidence="4">
    <location>
        <begin position="4"/>
        <end position="162"/>
    </location>
</feature>
<evidence type="ECO:0000313" key="5">
    <source>
        <dbReference type="EMBL" id="MCF3947369.1"/>
    </source>
</evidence>
<dbReference type="PRINTS" id="PR00727">
    <property type="entry name" value="LEADERPTASE"/>
</dbReference>
<reference evidence="5 6" key="1">
    <citation type="submission" date="2022-01" db="EMBL/GenBank/DDBJ databases">
        <authorList>
            <person name="Won M."/>
            <person name="Kim S.-J."/>
            <person name="Kwon S.-W."/>
        </authorList>
    </citation>
    <scope>NUCLEOTIDE SEQUENCE [LARGE SCALE GENOMIC DNA]</scope>
    <source>
        <strain evidence="5 6">KCTC 23505</strain>
    </source>
</reference>
<keyword evidence="3" id="KW-0812">Transmembrane</keyword>
<protein>
    <recommendedName>
        <fullName evidence="1">Signal peptidase I</fullName>
    </recommendedName>
    <alternativeName>
        <fullName evidence="2">Leader peptidase I</fullName>
    </alternativeName>
</protein>
<dbReference type="InterPro" id="IPR019533">
    <property type="entry name" value="Peptidase_S26"/>
</dbReference>
<keyword evidence="3" id="KW-0472">Membrane</keyword>
<feature type="transmembrane region" description="Helical" evidence="3">
    <location>
        <begin position="6"/>
        <end position="25"/>
    </location>
</feature>
<comment type="caution">
    <text evidence="5">The sequence shown here is derived from an EMBL/GenBank/DDBJ whole genome shotgun (WGS) entry which is preliminary data.</text>
</comment>
<dbReference type="Gene3D" id="2.10.109.10">
    <property type="entry name" value="Umud Fragment, subunit A"/>
    <property type="match status" value="1"/>
</dbReference>
<keyword evidence="6" id="KW-1185">Reference proteome</keyword>
<evidence type="ECO:0000256" key="2">
    <source>
        <dbReference type="ARBA" id="ARBA00029906"/>
    </source>
</evidence>
<accession>A0ABS9E1A5</accession>
<dbReference type="EMBL" id="JAKGBZ010000022">
    <property type="protein sequence ID" value="MCF3947369.1"/>
    <property type="molecule type" value="Genomic_DNA"/>
</dbReference>
<keyword evidence="3" id="KW-1133">Transmembrane helix</keyword>
<dbReference type="InterPro" id="IPR036286">
    <property type="entry name" value="LexA/Signal_pep-like_sf"/>
</dbReference>
<organism evidence="5 6">
    <name type="scientific">Acidiphilium iwatense</name>
    <dbReference type="NCBI Taxonomy" id="768198"/>
    <lineage>
        <taxon>Bacteria</taxon>
        <taxon>Pseudomonadati</taxon>
        <taxon>Pseudomonadota</taxon>
        <taxon>Alphaproteobacteria</taxon>
        <taxon>Acetobacterales</taxon>
        <taxon>Acidocellaceae</taxon>
        <taxon>Acidiphilium</taxon>
    </lineage>
</organism>
<name>A0ABS9E1A5_9PROT</name>
<dbReference type="Proteomes" id="UP001521209">
    <property type="component" value="Unassembled WGS sequence"/>
</dbReference>
<dbReference type="RefSeq" id="WP_235704594.1">
    <property type="nucleotide sequence ID" value="NZ_JAKGBZ010000022.1"/>
</dbReference>
<evidence type="ECO:0000313" key="6">
    <source>
        <dbReference type="Proteomes" id="UP001521209"/>
    </source>
</evidence>
<evidence type="ECO:0000256" key="1">
    <source>
        <dbReference type="ARBA" id="ARBA00019232"/>
    </source>
</evidence>
<dbReference type="Pfam" id="PF10502">
    <property type="entry name" value="Peptidase_S26"/>
    <property type="match status" value="1"/>
</dbReference>
<proteinExistence type="predicted"/>
<dbReference type="SUPFAM" id="SSF51306">
    <property type="entry name" value="LexA/Signal peptidase"/>
    <property type="match status" value="1"/>
</dbReference>
<sequence length="200" mass="21763">MTRFGYVIVTYFACVGVAIASFVSLPVKLVWNASASVPIGFYEIVPVRHPAVTDLLAVMPPKPLADFMVARRYIGRDVPLMKRVMALPGQTVCRIGLHITVDGVPVGDALDRDRKGRPLPVWQGCQRVPAGDLFLMNPNVRDSFDGRYFGPLPARDVIGRAIPLYTDEAGDGRFVWRAPVAVATPASSIPTASSRRTSCP</sequence>
<evidence type="ECO:0000256" key="3">
    <source>
        <dbReference type="SAM" id="Phobius"/>
    </source>
</evidence>